<accession>A0A8S5PW09</accession>
<proteinExistence type="predicted"/>
<protein>
    <submittedName>
        <fullName evidence="1">Uncharacterized protein</fullName>
    </submittedName>
</protein>
<sequence>MSGKTETTVKAILEARDNDGVCKCCGRRIQLYKYKITPSMVYLLKDMARITCRQASERESNPRYVDMADVDRPFSVKAQTAKLRLHGLVAKVKDGKGAHIPRTWIVTKKGWKFLAGKPVQARVTVYNNTVLGHSGGLCVIDQIAGASGDYIVEPITEDESKQLAGLKGEKAKAKAKELGL</sequence>
<evidence type="ECO:0000313" key="1">
    <source>
        <dbReference type="EMBL" id="DAE10683.1"/>
    </source>
</evidence>
<name>A0A8S5PW09_9CAUD</name>
<organism evidence="1">
    <name type="scientific">Siphoviridae sp. ctlgF9</name>
    <dbReference type="NCBI Taxonomy" id="2825649"/>
    <lineage>
        <taxon>Viruses</taxon>
        <taxon>Duplodnaviria</taxon>
        <taxon>Heunggongvirae</taxon>
        <taxon>Uroviricota</taxon>
        <taxon>Caudoviricetes</taxon>
    </lineage>
</organism>
<dbReference type="EMBL" id="BK015517">
    <property type="protein sequence ID" value="DAE10683.1"/>
    <property type="molecule type" value="Genomic_DNA"/>
</dbReference>
<reference evidence="1" key="1">
    <citation type="journal article" date="2021" name="Proc. Natl. Acad. Sci. U.S.A.">
        <title>A Catalog of Tens of Thousands of Viruses from Human Metagenomes Reveals Hidden Associations with Chronic Diseases.</title>
        <authorList>
            <person name="Tisza M.J."/>
            <person name="Buck C.B."/>
        </authorList>
    </citation>
    <scope>NUCLEOTIDE SEQUENCE</scope>
    <source>
        <strain evidence="1">CtlgF9</strain>
    </source>
</reference>